<organism evidence="9 10">
    <name type="scientific">Amborella trichopoda</name>
    <dbReference type="NCBI Taxonomy" id="13333"/>
    <lineage>
        <taxon>Eukaryota</taxon>
        <taxon>Viridiplantae</taxon>
        <taxon>Streptophyta</taxon>
        <taxon>Embryophyta</taxon>
        <taxon>Tracheophyta</taxon>
        <taxon>Spermatophyta</taxon>
        <taxon>Magnoliopsida</taxon>
        <taxon>Amborellales</taxon>
        <taxon>Amborellaceae</taxon>
        <taxon>Amborella</taxon>
    </lineage>
</organism>
<keyword evidence="2" id="KW-0808">Transferase</keyword>
<dbReference type="Pfam" id="PF07714">
    <property type="entry name" value="PK_Tyr_Ser-Thr"/>
    <property type="match status" value="1"/>
</dbReference>
<dbReference type="AlphaFoldDB" id="W1PVA1"/>
<evidence type="ECO:0000313" key="10">
    <source>
        <dbReference type="Proteomes" id="UP000017836"/>
    </source>
</evidence>
<accession>W1PVA1</accession>
<evidence type="ECO:0000259" key="8">
    <source>
        <dbReference type="PROSITE" id="PS50011"/>
    </source>
</evidence>
<dbReference type="InterPro" id="IPR017441">
    <property type="entry name" value="Protein_kinase_ATP_BS"/>
</dbReference>
<dbReference type="GO" id="GO:0007165">
    <property type="term" value="P:signal transduction"/>
    <property type="evidence" value="ECO:0000318"/>
    <property type="project" value="GO_Central"/>
</dbReference>
<keyword evidence="10" id="KW-1185">Reference proteome</keyword>
<dbReference type="PANTHER" id="PTHR44329">
    <property type="entry name" value="SERINE/THREONINE-PROTEIN KINASE TNNI3K-RELATED"/>
    <property type="match status" value="1"/>
</dbReference>
<sequence length="289" mass="32978">MQIELHEKVGQGSTAEIHRGTWRGLDVAVKCIDPGLFHRQPEAVNWFVQELETLQRQRHPFVLHVMGACLNPPNNAWVVTELLSGKTLMEWLHGHKERRSTRDIPLPPLRERIRVGMEVAQAMRYLHEQTPKVVHRDLKTSNVCLDDYGHVRVADFGHARFLPEGEHALTGETGTYVYMAPEVIRCEPYNEKCDVFSFAIILNELITGQQPYIDSTYCPTKIALEVSEGNLRPTLPEDDGTLGELIKLICHAWDEDASRRPSFAIITCLLRRVQLQLTETIYPILSVPE</sequence>
<dbReference type="Proteomes" id="UP000017836">
    <property type="component" value="Unassembled WGS sequence"/>
</dbReference>
<dbReference type="Gene3D" id="3.30.200.20">
    <property type="entry name" value="Phosphorylase Kinase, domain 1"/>
    <property type="match status" value="1"/>
</dbReference>
<dbReference type="Gene3D" id="1.10.510.10">
    <property type="entry name" value="Transferase(Phosphotransferase) domain 1"/>
    <property type="match status" value="1"/>
</dbReference>
<dbReference type="OMA" id="VKWIRPE"/>
<keyword evidence="4" id="KW-0418">Kinase</keyword>
<keyword evidence="5 6" id="KW-0067">ATP-binding</keyword>
<dbReference type="HOGENOM" id="CLU_000288_7_35_1"/>
<comment type="similarity">
    <text evidence="7">Belongs to the protein kinase superfamily.</text>
</comment>
<dbReference type="GO" id="GO:0005524">
    <property type="term" value="F:ATP binding"/>
    <property type="evidence" value="ECO:0007669"/>
    <property type="project" value="UniProtKB-UniRule"/>
</dbReference>
<reference evidence="10" key="1">
    <citation type="journal article" date="2013" name="Science">
        <title>The Amborella genome and the evolution of flowering plants.</title>
        <authorList>
            <consortium name="Amborella Genome Project"/>
        </authorList>
    </citation>
    <scope>NUCLEOTIDE SEQUENCE [LARGE SCALE GENOMIC DNA]</scope>
</reference>
<evidence type="ECO:0000256" key="5">
    <source>
        <dbReference type="ARBA" id="ARBA00022840"/>
    </source>
</evidence>
<dbReference type="InterPro" id="IPR008271">
    <property type="entry name" value="Ser/Thr_kinase_AS"/>
</dbReference>
<feature type="domain" description="Protein kinase" evidence="8">
    <location>
        <begin position="3"/>
        <end position="285"/>
    </location>
</feature>
<evidence type="ECO:0000256" key="4">
    <source>
        <dbReference type="ARBA" id="ARBA00022777"/>
    </source>
</evidence>
<keyword evidence="1 7" id="KW-0723">Serine/threonine-protein kinase</keyword>
<feature type="binding site" evidence="6">
    <location>
        <position position="30"/>
    </location>
    <ligand>
        <name>ATP</name>
        <dbReference type="ChEBI" id="CHEBI:30616"/>
    </ligand>
</feature>
<evidence type="ECO:0000313" key="9">
    <source>
        <dbReference type="EMBL" id="ERN11200.1"/>
    </source>
</evidence>
<dbReference type="EMBL" id="KI392710">
    <property type="protein sequence ID" value="ERN11200.1"/>
    <property type="molecule type" value="Genomic_DNA"/>
</dbReference>
<dbReference type="PIRSF" id="PIRSF000654">
    <property type="entry name" value="Integrin-linked_kinase"/>
    <property type="match status" value="1"/>
</dbReference>
<dbReference type="SUPFAM" id="SSF56112">
    <property type="entry name" value="Protein kinase-like (PK-like)"/>
    <property type="match status" value="1"/>
</dbReference>
<dbReference type="InterPro" id="IPR011009">
    <property type="entry name" value="Kinase-like_dom_sf"/>
</dbReference>
<dbReference type="InterPro" id="IPR000719">
    <property type="entry name" value="Prot_kinase_dom"/>
</dbReference>
<dbReference type="GO" id="GO:0004674">
    <property type="term" value="F:protein serine/threonine kinase activity"/>
    <property type="evidence" value="ECO:0000318"/>
    <property type="project" value="GO_Central"/>
</dbReference>
<dbReference type="PROSITE" id="PS50011">
    <property type="entry name" value="PROTEIN_KINASE_DOM"/>
    <property type="match status" value="1"/>
</dbReference>
<evidence type="ECO:0000256" key="2">
    <source>
        <dbReference type="ARBA" id="ARBA00022679"/>
    </source>
</evidence>
<gene>
    <name evidence="9" type="ORF">AMTR_s00024p00215660</name>
</gene>
<dbReference type="InterPro" id="IPR051681">
    <property type="entry name" value="Ser/Thr_Kinases-Pseudokinases"/>
</dbReference>
<evidence type="ECO:0000256" key="6">
    <source>
        <dbReference type="PROSITE-ProRule" id="PRU10141"/>
    </source>
</evidence>
<dbReference type="PROSITE" id="PS00108">
    <property type="entry name" value="PROTEIN_KINASE_ST"/>
    <property type="match status" value="1"/>
</dbReference>
<evidence type="ECO:0000256" key="7">
    <source>
        <dbReference type="RuleBase" id="RU000304"/>
    </source>
</evidence>
<dbReference type="PROSITE" id="PS00107">
    <property type="entry name" value="PROTEIN_KINASE_ATP"/>
    <property type="match status" value="1"/>
</dbReference>
<dbReference type="InterPro" id="IPR001245">
    <property type="entry name" value="Ser-Thr/Tyr_kinase_cat_dom"/>
</dbReference>
<dbReference type="Gramene" id="ERN11200">
    <property type="protein sequence ID" value="ERN11200"/>
    <property type="gene ID" value="AMTR_s00024p00215660"/>
</dbReference>
<name>W1PVA1_AMBTC</name>
<dbReference type="eggNOG" id="KOG0192">
    <property type="taxonomic scope" value="Eukaryota"/>
</dbReference>
<dbReference type="CDD" id="cd13999">
    <property type="entry name" value="STKc_MAP3K-like"/>
    <property type="match status" value="1"/>
</dbReference>
<evidence type="ECO:0000256" key="1">
    <source>
        <dbReference type="ARBA" id="ARBA00022527"/>
    </source>
</evidence>
<dbReference type="SMART" id="SM00220">
    <property type="entry name" value="S_TKc"/>
    <property type="match status" value="1"/>
</dbReference>
<evidence type="ECO:0000256" key="3">
    <source>
        <dbReference type="ARBA" id="ARBA00022741"/>
    </source>
</evidence>
<proteinExistence type="inferred from homology"/>
<keyword evidence="3 6" id="KW-0547">Nucleotide-binding</keyword>
<protein>
    <recommendedName>
        <fullName evidence="8">Protein kinase domain-containing protein</fullName>
    </recommendedName>
</protein>
<dbReference type="PANTHER" id="PTHR44329:SF11">
    <property type="entry name" value="OS09G0443600 PROTEIN"/>
    <property type="match status" value="1"/>
</dbReference>